<accession>A0A0F6SET9</accession>
<protein>
    <submittedName>
        <fullName evidence="1">Uncharacterized protein</fullName>
    </submittedName>
</protein>
<keyword evidence="2" id="KW-1185">Reference proteome</keyword>
<organism evidence="1 2">
    <name type="scientific">Sandaracinus amylolyticus</name>
    <dbReference type="NCBI Taxonomy" id="927083"/>
    <lineage>
        <taxon>Bacteria</taxon>
        <taxon>Pseudomonadati</taxon>
        <taxon>Myxococcota</taxon>
        <taxon>Polyangia</taxon>
        <taxon>Polyangiales</taxon>
        <taxon>Sandaracinaceae</taxon>
        <taxon>Sandaracinus</taxon>
    </lineage>
</organism>
<evidence type="ECO:0000313" key="1">
    <source>
        <dbReference type="EMBL" id="AKF05774.1"/>
    </source>
</evidence>
<dbReference type="STRING" id="927083.DB32_002923"/>
<dbReference type="RefSeq" id="WP_053233004.1">
    <property type="nucleotide sequence ID" value="NZ_CP011125.1"/>
</dbReference>
<proteinExistence type="predicted"/>
<gene>
    <name evidence="1" type="ORF">DB32_002923</name>
</gene>
<reference evidence="1 2" key="1">
    <citation type="submission" date="2015-03" db="EMBL/GenBank/DDBJ databases">
        <title>Genome assembly of Sandaracinus amylolyticus DSM 53668.</title>
        <authorList>
            <person name="Sharma G."/>
            <person name="Subramanian S."/>
        </authorList>
    </citation>
    <scope>NUCLEOTIDE SEQUENCE [LARGE SCALE GENOMIC DNA]</scope>
    <source>
        <strain evidence="1 2">DSM 53668</strain>
    </source>
</reference>
<name>A0A0F6SET9_9BACT</name>
<dbReference type="Proteomes" id="UP000034883">
    <property type="component" value="Chromosome"/>
</dbReference>
<dbReference type="OrthoDB" id="4859398at2"/>
<dbReference type="KEGG" id="samy:DB32_002923"/>
<evidence type="ECO:0000313" key="2">
    <source>
        <dbReference type="Proteomes" id="UP000034883"/>
    </source>
</evidence>
<dbReference type="EMBL" id="CP011125">
    <property type="protein sequence ID" value="AKF05774.1"/>
    <property type="molecule type" value="Genomic_DNA"/>
</dbReference>
<dbReference type="AlphaFoldDB" id="A0A0F6SET9"/>
<sequence>MSTDTGSAAIVPSNPTTGAIEPRKRYSWIEILREIGQGERETLMMRGTAPRFEDLVGWEFAGANALGLTKLIGIRKFTKGFYEGPPRSDGPSPFVQGYNIVVRQNGDEAPHEYVPSDAAPKRHGFYRVHAVDPQARDSRYPNALLLDYGLGGNGIFGPPLRDYIVQVYPDDPDLLLGKAYLALGPVRIPVSFFVLKRLKKHDFKG</sequence>